<dbReference type="InterPro" id="IPR036291">
    <property type="entry name" value="NAD(P)-bd_dom_sf"/>
</dbReference>
<evidence type="ECO:0000313" key="3">
    <source>
        <dbReference type="EMBL" id="TVY54794.1"/>
    </source>
</evidence>
<dbReference type="SUPFAM" id="SSF51735">
    <property type="entry name" value="NAD(P)-binding Rossmann-fold domains"/>
    <property type="match status" value="1"/>
</dbReference>
<evidence type="ECO:0000256" key="2">
    <source>
        <dbReference type="ARBA" id="ARBA00023002"/>
    </source>
</evidence>
<protein>
    <submittedName>
        <fullName evidence="3">Putative oxidoreductase</fullName>
    </submittedName>
</protein>
<dbReference type="OrthoDB" id="1669814at2759"/>
<keyword evidence="2" id="KW-0560">Oxidoreductase</keyword>
<sequence length="121" mass="12748">MADRLAQLSNHLTPPSDPTRLDGQVVLITGAAQGIGRATAELLASKGAKIAINDLDEKRANAAVEALQEAGHEAFCYCGDVLDVGFPPRLIKAVVERFGKINILVNSAGMESVPVMQGSKH</sequence>
<dbReference type="PANTHER" id="PTHR43669">
    <property type="entry name" value="5-KETO-D-GLUCONATE 5-REDUCTASE"/>
    <property type="match status" value="1"/>
</dbReference>
<comment type="similarity">
    <text evidence="1">Belongs to the short-chain dehydrogenases/reductases (SDR) family.</text>
</comment>
<proteinExistence type="inferred from homology"/>
<dbReference type="Proteomes" id="UP000481288">
    <property type="component" value="Unassembled WGS sequence"/>
</dbReference>
<keyword evidence="4" id="KW-1185">Reference proteome</keyword>
<dbReference type="PANTHER" id="PTHR43669:SF3">
    <property type="entry name" value="ALCOHOL DEHYDROGENASE, PUTATIVE (AFU_ORTHOLOGUE AFUA_3G03445)-RELATED"/>
    <property type="match status" value="1"/>
</dbReference>
<dbReference type="AlphaFoldDB" id="A0A7D8UQA7"/>
<comment type="caution">
    <text evidence="3">The sequence shown here is derived from an EMBL/GenBank/DDBJ whole genome shotgun (WGS) entry which is preliminary data.</text>
</comment>
<dbReference type="Pfam" id="PF00106">
    <property type="entry name" value="adh_short"/>
    <property type="match status" value="1"/>
</dbReference>
<reference evidence="3 4" key="1">
    <citation type="submission" date="2018-05" db="EMBL/GenBank/DDBJ databases">
        <title>Whole genome sequencing for identification of molecular markers to develop diagnostic detection tools for the regulated plant pathogen Lachnellula willkommii.</title>
        <authorList>
            <person name="Giroux E."/>
            <person name="Bilodeau G."/>
        </authorList>
    </citation>
    <scope>NUCLEOTIDE SEQUENCE [LARGE SCALE GENOMIC DNA]</scope>
    <source>
        <strain evidence="3 4">CBS 625.97</strain>
    </source>
</reference>
<evidence type="ECO:0000313" key="4">
    <source>
        <dbReference type="Proteomes" id="UP000481288"/>
    </source>
</evidence>
<name>A0A7D8UQA7_9HELO</name>
<gene>
    <name evidence="3" type="ORF">LCER1_G001733</name>
</gene>
<dbReference type="InterPro" id="IPR002347">
    <property type="entry name" value="SDR_fam"/>
</dbReference>
<dbReference type="GO" id="GO:0016491">
    <property type="term" value="F:oxidoreductase activity"/>
    <property type="evidence" value="ECO:0007669"/>
    <property type="project" value="UniProtKB-KW"/>
</dbReference>
<accession>A0A7D8UQA7</accession>
<organism evidence="3 4">
    <name type="scientific">Lachnellula cervina</name>
    <dbReference type="NCBI Taxonomy" id="1316786"/>
    <lineage>
        <taxon>Eukaryota</taxon>
        <taxon>Fungi</taxon>
        <taxon>Dikarya</taxon>
        <taxon>Ascomycota</taxon>
        <taxon>Pezizomycotina</taxon>
        <taxon>Leotiomycetes</taxon>
        <taxon>Helotiales</taxon>
        <taxon>Lachnaceae</taxon>
        <taxon>Lachnellula</taxon>
    </lineage>
</organism>
<dbReference type="PRINTS" id="PR00081">
    <property type="entry name" value="GDHRDH"/>
</dbReference>
<dbReference type="EMBL" id="QGMG01000304">
    <property type="protein sequence ID" value="TVY54794.1"/>
    <property type="molecule type" value="Genomic_DNA"/>
</dbReference>
<evidence type="ECO:0000256" key="1">
    <source>
        <dbReference type="ARBA" id="ARBA00006484"/>
    </source>
</evidence>
<dbReference type="Gene3D" id="3.40.50.720">
    <property type="entry name" value="NAD(P)-binding Rossmann-like Domain"/>
    <property type="match status" value="1"/>
</dbReference>